<name>A0A7C0Y9V3_9BACT</name>
<feature type="domain" description="DUF4387" evidence="1">
    <location>
        <begin position="6"/>
        <end position="103"/>
    </location>
</feature>
<reference evidence="2" key="1">
    <citation type="journal article" date="2020" name="mSystems">
        <title>Genome- and Community-Level Interaction Insights into Carbon Utilization and Element Cycling Functions of Hydrothermarchaeota in Hydrothermal Sediment.</title>
        <authorList>
            <person name="Zhou Z."/>
            <person name="Liu Y."/>
            <person name="Xu W."/>
            <person name="Pan J."/>
            <person name="Luo Z.H."/>
            <person name="Li M."/>
        </authorList>
    </citation>
    <scope>NUCLEOTIDE SEQUENCE [LARGE SCALE GENOMIC DNA]</scope>
    <source>
        <strain evidence="2">HyVt-115</strain>
    </source>
</reference>
<evidence type="ECO:0000259" key="1">
    <source>
        <dbReference type="Pfam" id="PF14330"/>
    </source>
</evidence>
<gene>
    <name evidence="2" type="ORF">ENF32_05885</name>
</gene>
<dbReference type="Pfam" id="PF14330">
    <property type="entry name" value="DUF4387"/>
    <property type="match status" value="1"/>
</dbReference>
<dbReference type="InterPro" id="IPR025496">
    <property type="entry name" value="DUF4387"/>
</dbReference>
<sequence length="116" mass="12859">MERVRLADLAEVIRSKNAGPFELTFDIIFPDKEIFEMVRSSGVITRGLVARLYNLPVEHVLHLVFVPAARAVKATIVRPVPSGSVGDTDVYGAQQHAPWLEVEIPLPEPEDEEVEG</sequence>
<dbReference type="EMBL" id="DQWS01000221">
    <property type="protein sequence ID" value="HDD53577.1"/>
    <property type="molecule type" value="Genomic_DNA"/>
</dbReference>
<dbReference type="AlphaFoldDB" id="A0A7C0Y9V3"/>
<comment type="caution">
    <text evidence="2">The sequence shown here is derived from an EMBL/GenBank/DDBJ whole genome shotgun (WGS) entry which is preliminary data.</text>
</comment>
<protein>
    <submittedName>
        <fullName evidence="2">DUF4387 domain-containing protein</fullName>
    </submittedName>
</protein>
<evidence type="ECO:0000313" key="2">
    <source>
        <dbReference type="EMBL" id="HDD53577.1"/>
    </source>
</evidence>
<dbReference type="Proteomes" id="UP000885690">
    <property type="component" value="Unassembled WGS sequence"/>
</dbReference>
<accession>A0A7C0Y9V3</accession>
<proteinExistence type="predicted"/>
<organism evidence="2">
    <name type="scientific">Thermosulfidibacter takaii</name>
    <dbReference type="NCBI Taxonomy" id="412593"/>
    <lineage>
        <taxon>Bacteria</taxon>
        <taxon>Pseudomonadati</taxon>
        <taxon>Thermosulfidibacterota</taxon>
        <taxon>Thermosulfidibacteria</taxon>
        <taxon>Thermosulfidibacterales</taxon>
        <taxon>Thermosulfidibacteraceae</taxon>
    </lineage>
</organism>